<dbReference type="SUPFAM" id="SSF116726">
    <property type="entry name" value="TrkA C-terminal domain-like"/>
    <property type="match status" value="2"/>
</dbReference>
<evidence type="ECO:0000256" key="6">
    <source>
        <dbReference type="ARBA" id="ARBA00022989"/>
    </source>
</evidence>
<dbReference type="InterPro" id="IPR023018">
    <property type="entry name" value="Transpt_YidE_put"/>
</dbReference>
<evidence type="ECO:0000256" key="7">
    <source>
        <dbReference type="ARBA" id="ARBA00023136"/>
    </source>
</evidence>
<feature type="transmembrane region" description="Helical" evidence="8">
    <location>
        <begin position="464"/>
        <end position="485"/>
    </location>
</feature>
<comment type="similarity">
    <text evidence="8">Belongs to the AAE transporter (TC 2.A.81) family. YidE subfamily.</text>
</comment>
<feature type="transmembrane region" description="Helical" evidence="8">
    <location>
        <begin position="397"/>
        <end position="420"/>
    </location>
</feature>
<protein>
    <recommendedName>
        <fullName evidence="8">Putative transport protein NCTC8580_00012</fullName>
    </recommendedName>
</protein>
<dbReference type="NCBIfam" id="NF003007">
    <property type="entry name" value="PRK03818.1"/>
    <property type="match status" value="1"/>
</dbReference>
<feature type="transmembrane region" description="Helical" evidence="8">
    <location>
        <begin position="530"/>
        <end position="550"/>
    </location>
</feature>
<dbReference type="InterPro" id="IPR006512">
    <property type="entry name" value="YidE_YbjL"/>
</dbReference>
<dbReference type="PROSITE" id="PS51202">
    <property type="entry name" value="RCK_C"/>
    <property type="match status" value="2"/>
</dbReference>
<accession>A0A380Q3W1</accession>
<feature type="transmembrane region" description="Helical" evidence="8">
    <location>
        <begin position="163"/>
        <end position="182"/>
    </location>
</feature>
<dbReference type="Pfam" id="PF02080">
    <property type="entry name" value="TrkA_C"/>
    <property type="match status" value="1"/>
</dbReference>
<evidence type="ECO:0000256" key="4">
    <source>
        <dbReference type="ARBA" id="ARBA00022692"/>
    </source>
</evidence>
<organism evidence="10 11">
    <name type="scientific">Yersinia pseudotuberculosis</name>
    <dbReference type="NCBI Taxonomy" id="633"/>
    <lineage>
        <taxon>Bacteria</taxon>
        <taxon>Pseudomonadati</taxon>
        <taxon>Pseudomonadota</taxon>
        <taxon>Gammaproteobacteria</taxon>
        <taxon>Enterobacterales</taxon>
        <taxon>Yersiniaceae</taxon>
        <taxon>Yersinia</taxon>
    </lineage>
</organism>
<evidence type="ECO:0000313" key="10">
    <source>
        <dbReference type="EMBL" id="SUP79977.1"/>
    </source>
</evidence>
<dbReference type="GO" id="GO:0005886">
    <property type="term" value="C:plasma membrane"/>
    <property type="evidence" value="ECO:0007669"/>
    <property type="project" value="UniProtKB-SubCell"/>
</dbReference>
<feature type="domain" description="RCK C-terminal" evidence="9">
    <location>
        <begin position="192"/>
        <end position="276"/>
    </location>
</feature>
<keyword evidence="7 8" id="KW-0472">Membrane</keyword>
<dbReference type="PANTHER" id="PTHR30445">
    <property type="entry name" value="K(+)_H(+) ANTIPORTER SUBUNIT KHTT"/>
    <property type="match status" value="1"/>
</dbReference>
<dbReference type="GO" id="GO:0008324">
    <property type="term" value="F:monoatomic cation transmembrane transporter activity"/>
    <property type="evidence" value="ECO:0007669"/>
    <property type="project" value="InterPro"/>
</dbReference>
<feature type="transmembrane region" description="Helical" evidence="8">
    <location>
        <begin position="28"/>
        <end position="47"/>
    </location>
</feature>
<dbReference type="AlphaFoldDB" id="A0A380Q3W1"/>
<feature type="transmembrane region" description="Helical" evidence="8">
    <location>
        <begin position="492"/>
        <end position="510"/>
    </location>
</feature>
<sequence>MSAIALTVSMLALVAVLGLWIGNWKIYGVGLGIGGVLFGGIIVGHFAQTYQIVLNGDMLHFIQEFGLILFVYTIGIQVGPGFFSSLRVSGLRLNCFAILMVVVGGLVTAIIHKLFAVPLPIILGVFSGAVTNTPALGAAQQILTDLGSPPQLVSQMGMGYAMAYPFGICGILLVMWLIRLFFKINVDREAKEFDSSYGQNRELLQTMNVAVRNPNLHGLSVQEVPLLNSDEVVCSRLKRGDLLMVPMPATVIEIGDYLHLVGQRDALEKVRLVVGEEVDVTLSTAGTALQTARVVVTNEAVLGKKIRDLNLKQKYDVVITRLNRAGIELVASNSASLQFGDILNLVGRPEAIEAVSAIVGNAQQKLQQVQMLPVFIGVGLGVLLGSIPLFVPGFPAALRLGLAGGPLVVALILGRIGSIGKLYWFMPPSANLALRELGIVLFLSVVGLKSGGDFINTLVNGDGLAWIGYGAMITGIPLLTVGILARMLVKMNYLTLCGMLAGSMTDPPALAFANGLHPTSGAAALSYATVYPLAMFLRIMSPQILAVLFWTL</sequence>
<dbReference type="RefSeq" id="WP_033851944.1">
    <property type="nucleotide sequence ID" value="NZ_NCLF01000073.1"/>
</dbReference>
<evidence type="ECO:0000256" key="5">
    <source>
        <dbReference type="ARBA" id="ARBA00022737"/>
    </source>
</evidence>
<dbReference type="EMBL" id="UHJC01000001">
    <property type="protein sequence ID" value="SUP79977.1"/>
    <property type="molecule type" value="Genomic_DNA"/>
</dbReference>
<feature type="domain" description="RCK C-terminal" evidence="9">
    <location>
        <begin position="279"/>
        <end position="361"/>
    </location>
</feature>
<feature type="transmembrane region" description="Helical" evidence="8">
    <location>
        <begin position="91"/>
        <end position="112"/>
    </location>
</feature>
<feature type="transmembrane region" description="Helical" evidence="8">
    <location>
        <begin position="432"/>
        <end position="452"/>
    </location>
</feature>
<dbReference type="HAMAP" id="MF_01016">
    <property type="entry name" value="YidE"/>
    <property type="match status" value="1"/>
</dbReference>
<dbReference type="GO" id="GO:0006813">
    <property type="term" value="P:potassium ion transport"/>
    <property type="evidence" value="ECO:0007669"/>
    <property type="project" value="InterPro"/>
</dbReference>
<proteinExistence type="inferred from homology"/>
<dbReference type="Proteomes" id="UP000255087">
    <property type="component" value="Unassembled WGS sequence"/>
</dbReference>
<evidence type="ECO:0000256" key="8">
    <source>
        <dbReference type="HAMAP-Rule" id="MF_01016"/>
    </source>
</evidence>
<dbReference type="PANTHER" id="PTHR30445:SF3">
    <property type="entry name" value="TRANSPORT PROTEIN YIDE-RELATED"/>
    <property type="match status" value="1"/>
</dbReference>
<reference evidence="10 11" key="1">
    <citation type="submission" date="2018-06" db="EMBL/GenBank/DDBJ databases">
        <authorList>
            <consortium name="Pathogen Informatics"/>
            <person name="Doyle S."/>
        </authorList>
    </citation>
    <scope>NUCLEOTIDE SEQUENCE [LARGE SCALE GENOMIC DNA]</scope>
    <source>
        <strain evidence="10 11">NCTC8580</strain>
    </source>
</reference>
<evidence type="ECO:0000256" key="2">
    <source>
        <dbReference type="ARBA" id="ARBA00022448"/>
    </source>
</evidence>
<dbReference type="Gene3D" id="3.30.70.1450">
    <property type="entry name" value="Regulator of K+ conductance, C-terminal domain"/>
    <property type="match status" value="2"/>
</dbReference>
<evidence type="ECO:0000256" key="3">
    <source>
        <dbReference type="ARBA" id="ARBA00022475"/>
    </source>
</evidence>
<comment type="subcellular location">
    <subcellularLocation>
        <location evidence="1 8">Cell membrane</location>
        <topology evidence="1 8">Multi-pass membrane protein</topology>
    </subcellularLocation>
</comment>
<keyword evidence="4 8" id="KW-0812">Transmembrane</keyword>
<keyword evidence="2 8" id="KW-0813">Transport</keyword>
<dbReference type="InterPro" id="IPR036721">
    <property type="entry name" value="RCK_C_sf"/>
</dbReference>
<evidence type="ECO:0000259" key="9">
    <source>
        <dbReference type="PROSITE" id="PS51202"/>
    </source>
</evidence>
<keyword evidence="3 8" id="KW-1003">Cell membrane</keyword>
<dbReference type="Pfam" id="PF06826">
    <property type="entry name" value="Asp-Al_Ex"/>
    <property type="match status" value="2"/>
</dbReference>
<dbReference type="NCBIfam" id="TIGR01625">
    <property type="entry name" value="YidE_YbjL_dupl"/>
    <property type="match status" value="2"/>
</dbReference>
<evidence type="ECO:0000313" key="11">
    <source>
        <dbReference type="Proteomes" id="UP000255087"/>
    </source>
</evidence>
<dbReference type="InterPro" id="IPR006037">
    <property type="entry name" value="RCK_C"/>
</dbReference>
<dbReference type="InterPro" id="IPR050144">
    <property type="entry name" value="AAE_transporter"/>
</dbReference>
<gene>
    <name evidence="10" type="ORF">NCTC8580_00012</name>
</gene>
<feature type="transmembrane region" description="Helical" evidence="8">
    <location>
        <begin position="59"/>
        <end position="79"/>
    </location>
</feature>
<feature type="transmembrane region" description="Helical" evidence="8">
    <location>
        <begin position="371"/>
        <end position="391"/>
    </location>
</feature>
<keyword evidence="5" id="KW-0677">Repeat</keyword>
<name>A0A380Q3W1_YERPU</name>
<evidence type="ECO:0000256" key="1">
    <source>
        <dbReference type="ARBA" id="ARBA00004651"/>
    </source>
</evidence>
<keyword evidence="6 8" id="KW-1133">Transmembrane helix</keyword>